<proteinExistence type="predicted"/>
<dbReference type="STRING" id="765420.OSCT_0004"/>
<gene>
    <name evidence="2" type="ORF">OSCT_0004</name>
</gene>
<keyword evidence="1" id="KW-0732">Signal</keyword>
<name>E1I9K3_9CHLR</name>
<feature type="chain" id="PRO_5003146742" description="Lipoprotein" evidence="1">
    <location>
        <begin position="22"/>
        <end position="260"/>
    </location>
</feature>
<dbReference type="Proteomes" id="UP000054010">
    <property type="component" value="Unassembled WGS sequence"/>
</dbReference>
<dbReference type="HOGENOM" id="CLU_1068937_0_0_0"/>
<feature type="signal peptide" evidence="1">
    <location>
        <begin position="1"/>
        <end position="21"/>
    </location>
</feature>
<evidence type="ECO:0008006" key="4">
    <source>
        <dbReference type="Google" id="ProtNLM"/>
    </source>
</evidence>
<sequence>MLLGLLLLFLLSACSRTPSLSTTPEPAPTLSNLFVTPDAVPTPVLVTESSPIPITRPNATAIAQATNTALGEDKLVVVPVYGDSLSADWSLEQSFQTEIDLLNRAYVQNGRYSIKVKPLFTTGTLYFTLKPTAKQTFLRSRVQGVRFSLSGGPLAINNDALTVAVVGSNAKPYWVANDTSVQFDGRVTDNEPIFSETRLVFLGINTAIPAKKSVEVTVWLDSLLYDPTYKYVTGFYLKTDRQSVPTFYVDQVSLLLLPER</sequence>
<protein>
    <recommendedName>
        <fullName evidence="4">Lipoprotein</fullName>
    </recommendedName>
</protein>
<comment type="caution">
    <text evidence="2">The sequence shown here is derived from an EMBL/GenBank/DDBJ whole genome shotgun (WGS) entry which is preliminary data.</text>
</comment>
<dbReference type="EMBL" id="ADVR01000001">
    <property type="protein sequence ID" value="EFO82081.1"/>
    <property type="molecule type" value="Genomic_DNA"/>
</dbReference>
<evidence type="ECO:0000313" key="3">
    <source>
        <dbReference type="Proteomes" id="UP000054010"/>
    </source>
</evidence>
<accession>E1I9K3</accession>
<organism evidence="2 3">
    <name type="scientific">Oscillochloris trichoides DG-6</name>
    <dbReference type="NCBI Taxonomy" id="765420"/>
    <lineage>
        <taxon>Bacteria</taxon>
        <taxon>Bacillati</taxon>
        <taxon>Chloroflexota</taxon>
        <taxon>Chloroflexia</taxon>
        <taxon>Chloroflexales</taxon>
        <taxon>Chloroflexineae</taxon>
        <taxon>Oscillochloridaceae</taxon>
        <taxon>Oscillochloris</taxon>
    </lineage>
</organism>
<keyword evidence="3" id="KW-1185">Reference proteome</keyword>
<reference evidence="2 3" key="1">
    <citation type="journal article" date="2011" name="J. Bacteriol.">
        <title>Draft genome sequence of the anoxygenic filamentous phototrophic bacterium Oscillochloris trichoides subsp. DG-6.</title>
        <authorList>
            <person name="Kuznetsov B.B."/>
            <person name="Ivanovsky R.N."/>
            <person name="Keppen O.I."/>
            <person name="Sukhacheva M.V."/>
            <person name="Bumazhkin B.K."/>
            <person name="Patutina E.O."/>
            <person name="Beletsky A.V."/>
            <person name="Mardanov A.V."/>
            <person name="Baslerov R.V."/>
            <person name="Panteleeva A.N."/>
            <person name="Kolganova T.V."/>
            <person name="Ravin N.V."/>
            <person name="Skryabin K.G."/>
        </authorList>
    </citation>
    <scope>NUCLEOTIDE SEQUENCE [LARGE SCALE GENOMIC DNA]</scope>
    <source>
        <strain evidence="2 3">DG-6</strain>
    </source>
</reference>
<evidence type="ECO:0000313" key="2">
    <source>
        <dbReference type="EMBL" id="EFO82081.1"/>
    </source>
</evidence>
<dbReference type="AlphaFoldDB" id="E1I9K3"/>
<evidence type="ECO:0000256" key="1">
    <source>
        <dbReference type="SAM" id="SignalP"/>
    </source>
</evidence>